<dbReference type="Proteomes" id="UP001576776">
    <property type="component" value="Unassembled WGS sequence"/>
</dbReference>
<sequence length="103" mass="12448">MRYEIIFSPQAEEDIATLKASDRAKAFDAIETYLRYEPEKISKSRIKRLREMERPQYRLRIDDLRVFYDVSYTDERVGTVEVLCIREKSEAMEWLGEYGRREE</sequence>
<keyword evidence="1" id="KW-1277">Toxin-antitoxin system</keyword>
<dbReference type="Gene3D" id="3.30.2310.20">
    <property type="entry name" value="RelE-like"/>
    <property type="match status" value="1"/>
</dbReference>
<evidence type="ECO:0000256" key="1">
    <source>
        <dbReference type="ARBA" id="ARBA00022649"/>
    </source>
</evidence>
<dbReference type="RefSeq" id="WP_413256392.1">
    <property type="nucleotide sequence ID" value="NZ_JBHFNS010000026.1"/>
</dbReference>
<evidence type="ECO:0000313" key="2">
    <source>
        <dbReference type="EMBL" id="MFB2934869.1"/>
    </source>
</evidence>
<dbReference type="InterPro" id="IPR035093">
    <property type="entry name" value="RelE/ParE_toxin_dom_sf"/>
</dbReference>
<reference evidence="2 3" key="1">
    <citation type="submission" date="2024-09" db="EMBL/GenBank/DDBJ databases">
        <title>Floridaenema gen nov. (Aerosakkonemataceae, Aerosakkonematales ord. nov., Cyanobacteria) from benthic tropical and subtropical fresh waters, with the description of four new species.</title>
        <authorList>
            <person name="Moretto J.A."/>
            <person name="Berthold D.E."/>
            <person name="Lefler F.W."/>
            <person name="Huang I.-S."/>
            <person name="Laughinghouse H. IV."/>
        </authorList>
    </citation>
    <scope>NUCLEOTIDE SEQUENCE [LARGE SCALE GENOMIC DNA]</scope>
    <source>
        <strain evidence="2 3">BLCC-F154</strain>
    </source>
</reference>
<dbReference type="EMBL" id="JBHFNS010000026">
    <property type="protein sequence ID" value="MFB2934869.1"/>
    <property type="molecule type" value="Genomic_DNA"/>
</dbReference>
<name>A0ABV4Y7U2_9CYAN</name>
<dbReference type="SUPFAM" id="SSF143011">
    <property type="entry name" value="RelE-like"/>
    <property type="match status" value="1"/>
</dbReference>
<organism evidence="2 3">
    <name type="scientific">Floridaenema fluviatile BLCC-F154</name>
    <dbReference type="NCBI Taxonomy" id="3153640"/>
    <lineage>
        <taxon>Bacteria</taxon>
        <taxon>Bacillati</taxon>
        <taxon>Cyanobacteriota</taxon>
        <taxon>Cyanophyceae</taxon>
        <taxon>Oscillatoriophycideae</taxon>
        <taxon>Aerosakkonematales</taxon>
        <taxon>Aerosakkonemataceae</taxon>
        <taxon>Floridanema</taxon>
        <taxon>Floridanema fluviatile</taxon>
    </lineage>
</organism>
<dbReference type="InterPro" id="IPR007712">
    <property type="entry name" value="RelE/ParE_toxin"/>
</dbReference>
<comment type="caution">
    <text evidence="2">The sequence shown here is derived from an EMBL/GenBank/DDBJ whole genome shotgun (WGS) entry which is preliminary data.</text>
</comment>
<accession>A0ABV4Y7U2</accession>
<gene>
    <name evidence="2" type="ORF">ACE1B6_06285</name>
</gene>
<protein>
    <submittedName>
        <fullName evidence="2">Type II toxin-antitoxin system RelE/ParE family toxin</fullName>
    </submittedName>
</protein>
<dbReference type="Pfam" id="PF05016">
    <property type="entry name" value="ParE_toxin"/>
    <property type="match status" value="1"/>
</dbReference>
<proteinExistence type="predicted"/>
<keyword evidence="3" id="KW-1185">Reference proteome</keyword>
<evidence type="ECO:0000313" key="3">
    <source>
        <dbReference type="Proteomes" id="UP001576776"/>
    </source>
</evidence>